<keyword evidence="1" id="KW-1133">Transmembrane helix</keyword>
<accession>W0A8U1</accession>
<organism evidence="3 4">
    <name type="scientific">Sphingomonas sanxanigenens DSM 19645 = NX02</name>
    <dbReference type="NCBI Taxonomy" id="1123269"/>
    <lineage>
        <taxon>Bacteria</taxon>
        <taxon>Pseudomonadati</taxon>
        <taxon>Pseudomonadota</taxon>
        <taxon>Alphaproteobacteria</taxon>
        <taxon>Sphingomonadales</taxon>
        <taxon>Sphingomonadaceae</taxon>
        <taxon>Sphingomonas</taxon>
    </lineage>
</organism>
<dbReference type="PANTHER" id="PTHR30441">
    <property type="entry name" value="DUF748 DOMAIN-CONTAINING PROTEIN"/>
    <property type="match status" value="1"/>
</dbReference>
<dbReference type="PATRIC" id="fig|1123269.5.peg.995"/>
<evidence type="ECO:0000313" key="3">
    <source>
        <dbReference type="EMBL" id="AHE52763.1"/>
    </source>
</evidence>
<protein>
    <recommendedName>
        <fullName evidence="2">AsmA domain-containing protein</fullName>
    </recommendedName>
</protein>
<dbReference type="RefSeq" id="WP_025291059.1">
    <property type="nucleotide sequence ID" value="NZ_CP006644.1"/>
</dbReference>
<feature type="transmembrane region" description="Helical" evidence="1">
    <location>
        <begin position="21"/>
        <end position="43"/>
    </location>
</feature>
<dbReference type="GO" id="GO:0090313">
    <property type="term" value="P:regulation of protein targeting to membrane"/>
    <property type="evidence" value="ECO:0007669"/>
    <property type="project" value="TreeGrafter"/>
</dbReference>
<evidence type="ECO:0000256" key="1">
    <source>
        <dbReference type="SAM" id="Phobius"/>
    </source>
</evidence>
<feature type="domain" description="AsmA" evidence="2">
    <location>
        <begin position="293"/>
        <end position="529"/>
    </location>
</feature>
<gene>
    <name evidence="3" type="ORF">NX02_05115</name>
</gene>
<evidence type="ECO:0000313" key="4">
    <source>
        <dbReference type="Proteomes" id="UP000018851"/>
    </source>
</evidence>
<dbReference type="EMBL" id="CP006644">
    <property type="protein sequence ID" value="AHE52763.1"/>
    <property type="molecule type" value="Genomic_DNA"/>
</dbReference>
<dbReference type="AlphaFoldDB" id="W0A8U1"/>
<dbReference type="Proteomes" id="UP000018851">
    <property type="component" value="Chromosome"/>
</dbReference>
<dbReference type="Pfam" id="PF05170">
    <property type="entry name" value="AsmA"/>
    <property type="match status" value="1"/>
</dbReference>
<reference evidence="3 4" key="1">
    <citation type="submission" date="2013-07" db="EMBL/GenBank/DDBJ databases">
        <title>Completed genome of Sphingomonas sanxanigenens NX02.</title>
        <authorList>
            <person name="Ma T."/>
            <person name="Huang H."/>
            <person name="Wu M."/>
            <person name="Li X."/>
            <person name="Li G."/>
        </authorList>
    </citation>
    <scope>NUCLEOTIDE SEQUENCE [LARGE SCALE GENOMIC DNA]</scope>
    <source>
        <strain evidence="3 4">NX02</strain>
    </source>
</reference>
<dbReference type="KEGG" id="ssan:NX02_05115"/>
<dbReference type="STRING" id="1123269.NX02_05115"/>
<evidence type="ECO:0000259" key="2">
    <source>
        <dbReference type="Pfam" id="PF05170"/>
    </source>
</evidence>
<dbReference type="PANTHER" id="PTHR30441:SF4">
    <property type="entry name" value="PROTEIN ASMA"/>
    <property type="match status" value="1"/>
</dbReference>
<dbReference type="HOGENOM" id="CLU_017234_2_0_5"/>
<sequence length="626" mass="66974">MEATAPDVRRRNWRKIATCSAAVVAILLLIAFLALAMFPWGLLKGVAERRLSDRIGKPVTIGALSREGFFSFHPTLRLGDIRVPQPARVPRAAGLGDLARIGAVRMRVSIPALIMGGSAVETLELSGARIDLYRAADGWSNWSGAPDRRDGSASRSALRTLIVRDSRLRYHDDKQNRRFDAAVAVDGRGLRMSGTGAVHGHAVTVAARGAPILDHPDGKAWPFSAAIEGKAVGATLKGTMPAPLDVAHLRGHATGHAIDLEVLDAIIEAGLPATQPVTISADVVRDGRDWTITTLDGRIGRSDIAGHATVLKRNGRTRIDGVVRARRFDFDDLSSDEGRRAAAAKRRRFGERLIPDTAIDLARLARTDGKLSLHADRLLWPGSSPFRSLDLELMLDRSRLTLDPVRMGLDHGTLSGRLVVDQRQGGPVLAVDVRLADARLIDFVPDTGADGHLIGRIRLAGPGVTVRQAIGRSRGSVALVATDGTLPARTASLLGQDIVKGVTVDEGKQAVLRCLIIRLNVAGGVARPDPLLIDTSRALTRAGGSINLADERLMLELRGLPKARAFLRLQGAVPIRGTIKAPDVQIPAEAKSARGILKMIGRAIGGKDRELAQDADCAALTRATMR</sequence>
<dbReference type="InterPro" id="IPR052894">
    <property type="entry name" value="AsmA-related"/>
</dbReference>
<dbReference type="eggNOG" id="COG2982">
    <property type="taxonomic scope" value="Bacteria"/>
</dbReference>
<proteinExistence type="predicted"/>
<keyword evidence="1" id="KW-0472">Membrane</keyword>
<dbReference type="InterPro" id="IPR007844">
    <property type="entry name" value="AsmA"/>
</dbReference>
<keyword evidence="4" id="KW-1185">Reference proteome</keyword>
<dbReference type="OrthoDB" id="7578660at2"/>
<dbReference type="GO" id="GO:0005886">
    <property type="term" value="C:plasma membrane"/>
    <property type="evidence" value="ECO:0007669"/>
    <property type="project" value="TreeGrafter"/>
</dbReference>
<keyword evidence="1" id="KW-0812">Transmembrane</keyword>
<name>W0A8U1_9SPHN</name>